<proteinExistence type="predicted"/>
<feature type="region of interest" description="Disordered" evidence="1">
    <location>
        <begin position="22"/>
        <end position="51"/>
    </location>
</feature>
<comment type="caution">
    <text evidence="2">The sequence shown here is derived from an EMBL/GenBank/DDBJ whole genome shotgun (WGS) entry which is preliminary data.</text>
</comment>
<dbReference type="Proteomes" id="UP000663850">
    <property type="component" value="Unassembled WGS sequence"/>
</dbReference>
<reference evidence="2" key="1">
    <citation type="submission" date="2021-01" db="EMBL/GenBank/DDBJ databases">
        <authorList>
            <person name="Kaushik A."/>
        </authorList>
    </citation>
    <scope>NUCLEOTIDE SEQUENCE</scope>
    <source>
        <strain evidence="2">Type strain: AG8-Rh-89/</strain>
    </source>
</reference>
<dbReference type="EMBL" id="CAJMWZ010000825">
    <property type="protein sequence ID" value="CAE6426429.1"/>
    <property type="molecule type" value="Genomic_DNA"/>
</dbReference>
<evidence type="ECO:0000313" key="2">
    <source>
        <dbReference type="EMBL" id="CAE6426429.1"/>
    </source>
</evidence>
<dbReference type="AlphaFoldDB" id="A0A8H2XIZ9"/>
<feature type="non-terminal residue" evidence="2">
    <location>
        <position position="1"/>
    </location>
</feature>
<evidence type="ECO:0000256" key="1">
    <source>
        <dbReference type="SAM" id="MobiDB-lite"/>
    </source>
</evidence>
<name>A0A8H2XIZ9_9AGAM</name>
<evidence type="ECO:0000313" key="3">
    <source>
        <dbReference type="Proteomes" id="UP000663850"/>
    </source>
</evidence>
<protein>
    <submittedName>
        <fullName evidence="2">Uncharacterized protein</fullName>
    </submittedName>
</protein>
<accession>A0A8H2XIZ9</accession>
<sequence>EDVQDEESLYLARITEESENLRAKMAKAGDSDDDEESDDDEIEEELGFESPLNDIDPYVAFKYALTALQMVNAPVYQAATTSLTPEQTTALMEHMARAEAAEREQGTAS</sequence>
<organism evidence="2 3">
    <name type="scientific">Rhizoctonia solani</name>
    <dbReference type="NCBI Taxonomy" id="456999"/>
    <lineage>
        <taxon>Eukaryota</taxon>
        <taxon>Fungi</taxon>
        <taxon>Dikarya</taxon>
        <taxon>Basidiomycota</taxon>
        <taxon>Agaricomycotina</taxon>
        <taxon>Agaricomycetes</taxon>
        <taxon>Cantharellales</taxon>
        <taxon>Ceratobasidiaceae</taxon>
        <taxon>Rhizoctonia</taxon>
    </lineage>
</organism>
<gene>
    <name evidence="2" type="ORF">RDB_LOCUS15143</name>
</gene>
<feature type="compositionally biased region" description="Acidic residues" evidence="1">
    <location>
        <begin position="31"/>
        <end position="47"/>
    </location>
</feature>